<feature type="transmembrane region" description="Helical" evidence="1">
    <location>
        <begin position="21"/>
        <end position="39"/>
    </location>
</feature>
<comment type="caution">
    <text evidence="2">The sequence shown here is derived from an EMBL/GenBank/DDBJ whole genome shotgun (WGS) entry which is preliminary data.</text>
</comment>
<accession>A0ABR5NHL5</accession>
<dbReference type="Proteomes" id="UP000050902">
    <property type="component" value="Unassembled WGS sequence"/>
</dbReference>
<name>A0ABR5NHL5_9GAMM</name>
<evidence type="ECO:0000313" key="3">
    <source>
        <dbReference type="Proteomes" id="UP000050902"/>
    </source>
</evidence>
<keyword evidence="1" id="KW-1133">Transmembrane helix</keyword>
<gene>
    <name evidence="2" type="ORF">ABB22_13540</name>
</gene>
<keyword evidence="1" id="KW-0472">Membrane</keyword>
<feature type="transmembrane region" description="Helical" evidence="1">
    <location>
        <begin position="77"/>
        <end position="98"/>
    </location>
</feature>
<organism evidence="2 3">
    <name type="scientific">Stenotrophomonas nitritireducens</name>
    <dbReference type="NCBI Taxonomy" id="83617"/>
    <lineage>
        <taxon>Bacteria</taxon>
        <taxon>Pseudomonadati</taxon>
        <taxon>Pseudomonadota</taxon>
        <taxon>Gammaproteobacteria</taxon>
        <taxon>Lysobacterales</taxon>
        <taxon>Lysobacteraceae</taxon>
        <taxon>Stenotrophomonas</taxon>
    </lineage>
</organism>
<reference evidence="2 3" key="1">
    <citation type="submission" date="2015-05" db="EMBL/GenBank/DDBJ databases">
        <title>Genome sequencing and analysis of members of genus Stenotrophomonas.</title>
        <authorList>
            <person name="Patil P.P."/>
            <person name="Midha S."/>
            <person name="Patil P.B."/>
        </authorList>
    </citation>
    <scope>NUCLEOTIDE SEQUENCE [LARGE SCALE GENOMIC DNA]</scope>
    <source>
        <strain evidence="2 3">DSM 12575</strain>
    </source>
</reference>
<evidence type="ECO:0000256" key="1">
    <source>
        <dbReference type="SAM" id="Phobius"/>
    </source>
</evidence>
<evidence type="ECO:0000313" key="2">
    <source>
        <dbReference type="EMBL" id="KRG55700.1"/>
    </source>
</evidence>
<keyword evidence="1" id="KW-0812">Transmembrane</keyword>
<proteinExistence type="predicted"/>
<protein>
    <submittedName>
        <fullName evidence="2">Membrane protein</fullName>
    </submittedName>
</protein>
<feature type="transmembrane region" description="Helical" evidence="1">
    <location>
        <begin position="51"/>
        <end position="70"/>
    </location>
</feature>
<dbReference type="RefSeq" id="WP_055770239.1">
    <property type="nucleotide sequence ID" value="NZ_JAFKME010000009.1"/>
</dbReference>
<dbReference type="EMBL" id="LDJG01000021">
    <property type="protein sequence ID" value="KRG55700.1"/>
    <property type="molecule type" value="Genomic_DNA"/>
</dbReference>
<sequence>MSGTRTRLQSRHWFGKTTAGVVLGYALSVALSGVIALLTPGGLAGEGKLQFNMWMIAPLWATVLGFVFLFRDGRRAWSWLGAATLAASGLLALLKAWLG</sequence>
<keyword evidence="3" id="KW-1185">Reference proteome</keyword>